<proteinExistence type="predicted"/>
<dbReference type="AlphaFoldDB" id="N1QXI8"/>
<name>N1QXI8_AEGTA</name>
<protein>
    <recommendedName>
        <fullName evidence="1">DUF6598 domain-containing protein</fullName>
    </recommendedName>
</protein>
<dbReference type="PIRSF" id="PIRSF002703">
    <property type="entry name" value="Thaumatin"/>
    <property type="match status" value="1"/>
</dbReference>
<evidence type="ECO:0000259" key="1">
    <source>
        <dbReference type="Pfam" id="PF20241"/>
    </source>
</evidence>
<dbReference type="Pfam" id="PF20241">
    <property type="entry name" value="DUF6598"/>
    <property type="match status" value="1"/>
</dbReference>
<dbReference type="InterPro" id="IPR046533">
    <property type="entry name" value="DUF6598"/>
</dbReference>
<dbReference type="InterPro" id="IPR001938">
    <property type="entry name" value="Thaumatin"/>
</dbReference>
<sequence>METEPEESCTDVNAHEARLYRVFWNACLPKNAALTRTRIFSIKVEAIKGGLKWPLDVYGIVVARDMVDHNRNIIFHRERDNCQRITKQDPYLALTGPTRAVLLSVDPTYVEVDLKVKGVVQSEDKDLSSLALCYRNQGASKSYMMYHEGTTNKLSTLELAFAHIVNSVEATISVEVVCGDWPRGFRGVFTANTASMDHMKVTLLAFHW</sequence>
<feature type="domain" description="DUF6598" evidence="1">
    <location>
        <begin position="38"/>
        <end position="205"/>
    </location>
</feature>
<dbReference type="PANTHER" id="PTHR33065">
    <property type="entry name" value="OS07G0486400 PROTEIN"/>
    <property type="match status" value="1"/>
</dbReference>
<dbReference type="EnsemblPlants" id="EMT16423">
    <property type="protein sequence ID" value="EMT16423"/>
    <property type="gene ID" value="F775_13184"/>
</dbReference>
<dbReference type="PANTHER" id="PTHR33065:SF61">
    <property type="entry name" value="EXPRESSED PROTEIN"/>
    <property type="match status" value="1"/>
</dbReference>
<accession>N1QXI8</accession>
<reference evidence="2" key="1">
    <citation type="submission" date="2015-06" db="UniProtKB">
        <authorList>
            <consortium name="EnsemblPlants"/>
        </authorList>
    </citation>
    <scope>IDENTIFICATION</scope>
</reference>
<organism evidence="2">
    <name type="scientific">Aegilops tauschii</name>
    <name type="common">Tausch's goatgrass</name>
    <name type="synonym">Aegilops squarrosa</name>
    <dbReference type="NCBI Taxonomy" id="37682"/>
    <lineage>
        <taxon>Eukaryota</taxon>
        <taxon>Viridiplantae</taxon>
        <taxon>Streptophyta</taxon>
        <taxon>Embryophyta</taxon>
        <taxon>Tracheophyta</taxon>
        <taxon>Spermatophyta</taxon>
        <taxon>Magnoliopsida</taxon>
        <taxon>Liliopsida</taxon>
        <taxon>Poales</taxon>
        <taxon>Poaceae</taxon>
        <taxon>BOP clade</taxon>
        <taxon>Pooideae</taxon>
        <taxon>Triticodae</taxon>
        <taxon>Triticeae</taxon>
        <taxon>Triticinae</taxon>
        <taxon>Aegilops</taxon>
    </lineage>
</organism>
<evidence type="ECO:0000313" key="2">
    <source>
        <dbReference type="EnsemblPlants" id="EMT16423"/>
    </source>
</evidence>